<dbReference type="EMBL" id="MU266380">
    <property type="protein sequence ID" value="KAH7926580.1"/>
    <property type="molecule type" value="Genomic_DNA"/>
</dbReference>
<sequence length="817" mass="88828">MLVVHPSSLCDVCLDPYSISSEPANAPHAIACGHIFCLTCLRSLAPSACPLCRKAFQPDRVKKLHVAGPPELDDSTEDAYNARLHELLQRVALVSGENEPEENVVQVVTEVDDWLASQSDDPDSARALRAAVGALQRYKALLDLNERERLEFRRLRHQLRSSKRNADHDIKTSRVVEESLLTRIQEIENEHATEVNLSRLQAELDSLRNEQSRFRNNGNPLPHPPEPLPMERFGVRNGIDTTFPTGENFPEAAPRPYLPGPEPRRKAAVNGTTAPVKEQGAPQTTYAPVAPRQRPPEAARTEERPVWVADRPAREPEDSHAARPGRTQVGPHPMDPGAARRMEADRIPTSRMHFVPGATREQRFIPPIAPSSPSWTIHTERGAGPRLDDEEESRRRVVEWERTRAVNGANNSSTRAGIERTMDVEARLASAAAYVNGYGSGYESGYSLARGVDVRPSSYERSHSFPVQESPEQVVGGLGLTGVPYPPPNGTVISHEDQDDIETPRNRASLLTRRHTVNTTKPDRTARGVDAPPEIPADRATRRPPAHSVNRPSGLDNAVAGPSTRVNGAEDTAGVVARRPRGLSALIAPLAGENDSPRSETTWGTVHTVSRSSMSELGLIGLQNGGVRGEGSVAGDSVIGRDEVLDENESDEDDGIGTDNGSGTPMMPGGFTAVGGDGSVLGLILEDDGDYARANDGRRPRQRSTSYTEMPPHPVDDHRSQRQRRPERNGRPHQHRRHTSQPTSSDTIQPHPQAPSNGGGFGNALSLSFDASLPVHGYPAFPAPPPPYPGSGYGREIIAPTPIVGGPNVAHLWANRT</sequence>
<evidence type="ECO:0000313" key="2">
    <source>
        <dbReference type="Proteomes" id="UP000790709"/>
    </source>
</evidence>
<dbReference type="Proteomes" id="UP000790709">
    <property type="component" value="Unassembled WGS sequence"/>
</dbReference>
<reference evidence="1" key="1">
    <citation type="journal article" date="2021" name="New Phytol.">
        <title>Evolutionary innovations through gain and loss of genes in the ectomycorrhizal Boletales.</title>
        <authorList>
            <person name="Wu G."/>
            <person name="Miyauchi S."/>
            <person name="Morin E."/>
            <person name="Kuo A."/>
            <person name="Drula E."/>
            <person name="Varga T."/>
            <person name="Kohler A."/>
            <person name="Feng B."/>
            <person name="Cao Y."/>
            <person name="Lipzen A."/>
            <person name="Daum C."/>
            <person name="Hundley H."/>
            <person name="Pangilinan J."/>
            <person name="Johnson J."/>
            <person name="Barry K."/>
            <person name="LaButti K."/>
            <person name="Ng V."/>
            <person name="Ahrendt S."/>
            <person name="Min B."/>
            <person name="Choi I.G."/>
            <person name="Park H."/>
            <person name="Plett J.M."/>
            <person name="Magnuson J."/>
            <person name="Spatafora J.W."/>
            <person name="Nagy L.G."/>
            <person name="Henrissat B."/>
            <person name="Grigoriev I.V."/>
            <person name="Yang Z.L."/>
            <person name="Xu J."/>
            <person name="Martin F.M."/>
        </authorList>
    </citation>
    <scope>NUCLEOTIDE SEQUENCE</scope>
    <source>
        <strain evidence="1">KUC20120723A-06</strain>
    </source>
</reference>
<organism evidence="1 2">
    <name type="scientific">Leucogyrophana mollusca</name>
    <dbReference type="NCBI Taxonomy" id="85980"/>
    <lineage>
        <taxon>Eukaryota</taxon>
        <taxon>Fungi</taxon>
        <taxon>Dikarya</taxon>
        <taxon>Basidiomycota</taxon>
        <taxon>Agaricomycotina</taxon>
        <taxon>Agaricomycetes</taxon>
        <taxon>Agaricomycetidae</taxon>
        <taxon>Boletales</taxon>
        <taxon>Boletales incertae sedis</taxon>
        <taxon>Leucogyrophana</taxon>
    </lineage>
</organism>
<accession>A0ACB8BL10</accession>
<evidence type="ECO:0000313" key="1">
    <source>
        <dbReference type="EMBL" id="KAH7926580.1"/>
    </source>
</evidence>
<proteinExistence type="predicted"/>
<comment type="caution">
    <text evidence="1">The sequence shown here is derived from an EMBL/GenBank/DDBJ whole genome shotgun (WGS) entry which is preliminary data.</text>
</comment>
<protein>
    <submittedName>
        <fullName evidence="1">Uncharacterized protein</fullName>
    </submittedName>
</protein>
<name>A0ACB8BL10_9AGAM</name>
<gene>
    <name evidence="1" type="ORF">BV22DRAFT_1194256</name>
</gene>
<keyword evidence="2" id="KW-1185">Reference proteome</keyword>